<evidence type="ECO:0000256" key="6">
    <source>
        <dbReference type="ARBA" id="ARBA00023136"/>
    </source>
</evidence>
<dbReference type="InterPro" id="IPR043149">
    <property type="entry name" value="TagF_N"/>
</dbReference>
<protein>
    <submittedName>
        <fullName evidence="7">CDP-glycerol--glycerophosphate glycerophosphotransferase</fullName>
    </submittedName>
</protein>
<evidence type="ECO:0000256" key="4">
    <source>
        <dbReference type="ARBA" id="ARBA00022679"/>
    </source>
</evidence>
<dbReference type="Gene3D" id="3.40.50.12580">
    <property type="match status" value="1"/>
</dbReference>
<dbReference type="EMBL" id="JABANU010000001">
    <property type="protein sequence ID" value="MBI5974014.1"/>
    <property type="molecule type" value="Genomic_DNA"/>
</dbReference>
<keyword evidence="4" id="KW-0808">Transferase</keyword>
<evidence type="ECO:0000256" key="1">
    <source>
        <dbReference type="ARBA" id="ARBA00004202"/>
    </source>
</evidence>
<reference evidence="7 8" key="1">
    <citation type="submission" date="2020-04" db="EMBL/GenBank/DDBJ databases">
        <title>Staphylococcus species from domestic dog.</title>
        <authorList>
            <person name="Paterson G.K."/>
        </authorList>
    </citation>
    <scope>NUCLEOTIDE SEQUENCE [LARGE SCALE GENOMIC DNA]</scope>
    <source>
        <strain evidence="7 8">H16/1A</strain>
    </source>
</reference>
<dbReference type="PANTHER" id="PTHR37316">
    <property type="entry name" value="TEICHOIC ACID GLYCEROL-PHOSPHATE PRIMASE"/>
    <property type="match status" value="1"/>
</dbReference>
<keyword evidence="5" id="KW-0777">Teichoic acid biosynthesis</keyword>
<evidence type="ECO:0000256" key="3">
    <source>
        <dbReference type="ARBA" id="ARBA00022475"/>
    </source>
</evidence>
<dbReference type="Proteomes" id="UP000751852">
    <property type="component" value="Unassembled WGS sequence"/>
</dbReference>
<organism evidence="7 8">
    <name type="scientific">Staphylococcus canis</name>
    <dbReference type="NCBI Taxonomy" id="2724942"/>
    <lineage>
        <taxon>Bacteria</taxon>
        <taxon>Bacillati</taxon>
        <taxon>Bacillota</taxon>
        <taxon>Bacilli</taxon>
        <taxon>Bacillales</taxon>
        <taxon>Staphylococcaceae</taxon>
        <taxon>Staphylococcus</taxon>
    </lineage>
</organism>
<dbReference type="SUPFAM" id="SSF53756">
    <property type="entry name" value="UDP-Glycosyltransferase/glycogen phosphorylase"/>
    <property type="match status" value="2"/>
</dbReference>
<comment type="similarity">
    <text evidence="2">Belongs to the CDP-glycerol glycerophosphotransferase family.</text>
</comment>
<dbReference type="Gene3D" id="3.40.50.11820">
    <property type="match status" value="1"/>
</dbReference>
<evidence type="ECO:0000256" key="5">
    <source>
        <dbReference type="ARBA" id="ARBA00022944"/>
    </source>
</evidence>
<gene>
    <name evidence="7" type="ORF">HHH54_00205</name>
</gene>
<accession>A0ABS0T8D2</accession>
<proteinExistence type="inferred from homology"/>
<dbReference type="Pfam" id="PF04464">
    <property type="entry name" value="Glyphos_transf"/>
    <property type="match status" value="1"/>
</dbReference>
<evidence type="ECO:0000313" key="7">
    <source>
        <dbReference type="EMBL" id="MBI5974014.1"/>
    </source>
</evidence>
<comment type="caution">
    <text evidence="7">The sequence shown here is derived from an EMBL/GenBank/DDBJ whole genome shotgun (WGS) entry which is preliminary data.</text>
</comment>
<dbReference type="RefSeq" id="WP_198616807.1">
    <property type="nucleotide sequence ID" value="NZ_JABANU010000001.1"/>
</dbReference>
<dbReference type="InterPro" id="IPR051612">
    <property type="entry name" value="Teichoic_Acid_Biosynth"/>
</dbReference>
<evidence type="ECO:0000256" key="2">
    <source>
        <dbReference type="ARBA" id="ARBA00010488"/>
    </source>
</evidence>
<dbReference type="InterPro" id="IPR007554">
    <property type="entry name" value="Glycerophosphate_synth"/>
</dbReference>
<evidence type="ECO:0000313" key="8">
    <source>
        <dbReference type="Proteomes" id="UP000751852"/>
    </source>
</evidence>
<keyword evidence="3" id="KW-1003">Cell membrane</keyword>
<sequence>MHIKILGHHIFQKGGTSRSNLNLIQALVEAGHEVTYVNYVGFRNSHLKSLISNVGTFLKQVQFVHFKGLSSILNADMLILTREDFFHLAREVKYYQNNIVILGEVHGPLHLIKADQDLGLDAMDAIRVSTLDIAKAFQKQFDYPYVFPMYVNTSHISLHPEPKPNTKNLLIKARFEDAIKDISYAIQLMKYIVHTRLENDVHLYLEGYGPSLSLYERLIDYYQLQDHVHINKPSPKSYIYISVSNYETLGYSILEAIGSGNRVAIFPGNDDVLQSIYRHFNGVSWLDKEYEADYKVLKEIFDHPYTQDERQADITQFQEQFSTENYAQQLIQQTFLMSGQHNTNVLVKPKPKARRYYYTGVSKRSITRSKRLLSLIPKPSIKSVKGYQKVRRNIFKIESKFKDHQNRKRNVSPHHIFIESFHGKNFSGDPKYIALAFQRLYPDARIYVSAVNDLVDMEIRRHHMVPIRFGSKAYIKAFEQCKYVVVNGNLWDRLVKHPEQQVIQTWHGFPLKRMVYDLNDKVERQKQSEAFFPRMLKWDIVLSSSAFYEKLITSAFNLKQHLSLNIWREGAPRNSVLYQVNDEKRMTIQEKYLFKKDSTKHYILFCPTWRQNKRERISKLDLIALIETLPEHYELIVKLHPNESHMQEIYQNMHPRIHCFDNSLVDIQELYLIADVLITDYSSAIFDYAHLNRLILVLEEDISNYNQSVGFYFDIEKLDSITRVHPDASMIATRILEKQHVQHDMIIQEFMQYDHPQSDEKVVKRLMTQDIQRGGL</sequence>
<name>A0ABS0T8D2_9STAP</name>
<keyword evidence="6" id="KW-0472">Membrane</keyword>
<comment type="subcellular location">
    <subcellularLocation>
        <location evidence="1">Cell membrane</location>
        <topology evidence="1">Peripheral membrane protein</topology>
    </subcellularLocation>
</comment>
<dbReference type="InterPro" id="IPR043148">
    <property type="entry name" value="TagF_C"/>
</dbReference>
<keyword evidence="8" id="KW-1185">Reference proteome</keyword>
<dbReference type="PANTHER" id="PTHR37316:SF3">
    <property type="entry name" value="TEICHOIC ACID GLYCEROL-PHOSPHATE TRANSFERASE"/>
    <property type="match status" value="1"/>
</dbReference>
<dbReference type="Gene3D" id="3.40.50.2000">
    <property type="entry name" value="Glycogen Phosphorylase B"/>
    <property type="match status" value="2"/>
</dbReference>